<keyword evidence="2" id="KW-0472">Membrane</keyword>
<dbReference type="PANTHER" id="PTHR14136:SF17">
    <property type="entry name" value="BTB_POZ DOMAIN-CONTAINING PROTEIN KCTD9"/>
    <property type="match status" value="1"/>
</dbReference>
<dbReference type="Gene3D" id="2.160.20.80">
    <property type="entry name" value="E3 ubiquitin-protein ligase SopA"/>
    <property type="match status" value="1"/>
</dbReference>
<name>A0AB39T9G7_9ACTN</name>
<organism evidence="3">
    <name type="scientific">Streptomyces sp. R44</name>
    <dbReference type="NCBI Taxonomy" id="3238633"/>
    <lineage>
        <taxon>Bacteria</taxon>
        <taxon>Bacillati</taxon>
        <taxon>Actinomycetota</taxon>
        <taxon>Actinomycetes</taxon>
        <taxon>Kitasatosporales</taxon>
        <taxon>Streptomycetaceae</taxon>
        <taxon>Streptomyces</taxon>
    </lineage>
</organism>
<feature type="region of interest" description="Disordered" evidence="1">
    <location>
        <begin position="1"/>
        <end position="23"/>
    </location>
</feature>
<dbReference type="SUPFAM" id="SSF141571">
    <property type="entry name" value="Pentapeptide repeat-like"/>
    <property type="match status" value="1"/>
</dbReference>
<evidence type="ECO:0000313" key="3">
    <source>
        <dbReference type="EMBL" id="XDQ76396.1"/>
    </source>
</evidence>
<evidence type="ECO:0000256" key="1">
    <source>
        <dbReference type="SAM" id="MobiDB-lite"/>
    </source>
</evidence>
<dbReference type="RefSeq" id="WP_369148993.1">
    <property type="nucleotide sequence ID" value="NZ_CP163444.1"/>
</dbReference>
<dbReference type="Pfam" id="PF00805">
    <property type="entry name" value="Pentapeptide"/>
    <property type="match status" value="3"/>
</dbReference>
<reference evidence="3" key="1">
    <citation type="submission" date="2024-07" db="EMBL/GenBank/DDBJ databases">
        <authorList>
            <person name="Yu S.T."/>
        </authorList>
    </citation>
    <scope>NUCLEOTIDE SEQUENCE</scope>
    <source>
        <strain evidence="3">R44</strain>
    </source>
</reference>
<dbReference type="AlphaFoldDB" id="A0AB39T9G7"/>
<keyword evidence="2" id="KW-0812">Transmembrane</keyword>
<feature type="region of interest" description="Disordered" evidence="1">
    <location>
        <begin position="370"/>
        <end position="391"/>
    </location>
</feature>
<sequence>MQSGVVRRLHRSVRRQAAARRRRRVNVLGDGSASGSTAGRHRWAGLAVNALPGLAAVIAVIFTWFSVGQATEELRISQEGQITARYNAAVTNLGSGSADVRVGGIYALERIMRDSPRDNATGLSVLAAYVRAHARLPAGGLQRPAPTVAAPPAEPLAVDLQAAVTVLANRPVSEEDRTILQLRYVRLRGLADMGDLDLAREVRAPGLPDARRQGSAPSGVRANLTGVDLTGSDLREAQLYKATFSRALLPGADLRGAYLAETVFVGAVLTGAVLQDANFRGADLSAPSFGRRDGLQRADLRRADLSDAKLAGTNLRHANLSKAIAENTDFSGADLSGADLRGAYLKNADLRGANLVGAQLHGANLTGAKLEGARMEPEPEPEFTVEGRRTP</sequence>
<feature type="transmembrane region" description="Helical" evidence="2">
    <location>
        <begin position="46"/>
        <end position="67"/>
    </location>
</feature>
<gene>
    <name evidence="3" type="ORF">AB5J54_40380</name>
</gene>
<feature type="compositionally biased region" description="Basic residues" evidence="1">
    <location>
        <begin position="7"/>
        <end position="23"/>
    </location>
</feature>
<dbReference type="PANTHER" id="PTHR14136">
    <property type="entry name" value="BTB_POZ DOMAIN-CONTAINING PROTEIN KCTD9"/>
    <property type="match status" value="1"/>
</dbReference>
<dbReference type="InterPro" id="IPR051082">
    <property type="entry name" value="Pentapeptide-BTB/POZ_domain"/>
</dbReference>
<keyword evidence="2" id="KW-1133">Transmembrane helix</keyword>
<protein>
    <submittedName>
        <fullName evidence="3">Pentapeptide repeat-containing protein</fullName>
    </submittedName>
</protein>
<dbReference type="EMBL" id="CP163444">
    <property type="protein sequence ID" value="XDQ76396.1"/>
    <property type="molecule type" value="Genomic_DNA"/>
</dbReference>
<evidence type="ECO:0000256" key="2">
    <source>
        <dbReference type="SAM" id="Phobius"/>
    </source>
</evidence>
<proteinExistence type="predicted"/>
<dbReference type="InterPro" id="IPR001646">
    <property type="entry name" value="5peptide_repeat"/>
</dbReference>
<accession>A0AB39T9G7</accession>